<dbReference type="KEGG" id="tad:TRIADDRAFT_32129"/>
<keyword evidence="19" id="KW-1185">Reference proteome</keyword>
<reference evidence="18 19" key="1">
    <citation type="journal article" date="2008" name="Nature">
        <title>The Trichoplax genome and the nature of placozoans.</title>
        <authorList>
            <person name="Srivastava M."/>
            <person name="Begovic E."/>
            <person name="Chapman J."/>
            <person name="Putnam N.H."/>
            <person name="Hellsten U."/>
            <person name="Kawashima T."/>
            <person name="Kuo A."/>
            <person name="Mitros T."/>
            <person name="Salamov A."/>
            <person name="Carpenter M.L."/>
            <person name="Signorovitch A.Y."/>
            <person name="Moreno M.A."/>
            <person name="Kamm K."/>
            <person name="Grimwood J."/>
            <person name="Schmutz J."/>
            <person name="Shapiro H."/>
            <person name="Grigoriev I.V."/>
            <person name="Buss L.W."/>
            <person name="Schierwater B."/>
            <person name="Dellaporta S.L."/>
            <person name="Rokhsar D.S."/>
        </authorList>
    </citation>
    <scope>NUCLEOTIDE SEQUENCE [LARGE SCALE GENOMIC DNA]</scope>
    <source>
        <strain evidence="18 19">Grell-BS-1999</strain>
    </source>
</reference>
<dbReference type="OMA" id="EQHPSMR"/>
<dbReference type="GO" id="GO:0120518">
    <property type="term" value="F:protein N-terminal-methionine acetyltransferase activity"/>
    <property type="evidence" value="ECO:0007669"/>
    <property type="project" value="UniProtKB-EC"/>
</dbReference>
<protein>
    <recommendedName>
        <fullName evidence="6">N-alpha-acetyltransferase 20</fullName>
        <ecNumber evidence="5">2.3.1.254</ecNumber>
    </recommendedName>
    <alternativeName>
        <fullName evidence="10">Methionine N-acetyltransferase</fullName>
    </alternativeName>
    <alternativeName>
        <fullName evidence="7">N-acetyltransferase 5</fullName>
    </alternativeName>
    <alternativeName>
        <fullName evidence="11">N-terminal acetyltransferase B complex catalytic subunit NAA20</fullName>
    </alternativeName>
    <alternativeName>
        <fullName evidence="9">N-terminal acetyltransferase B complex catalytic subunit NAT5</fullName>
    </alternativeName>
    <alternativeName>
        <fullName evidence="8">NatB catalytic subunit</fullName>
    </alternativeName>
</protein>
<dbReference type="InterPro" id="IPR016181">
    <property type="entry name" value="Acyl_CoA_acyltransferase"/>
</dbReference>
<dbReference type="RefSeq" id="XP_002117256.1">
    <property type="nucleotide sequence ID" value="XM_002117220.1"/>
</dbReference>
<evidence type="ECO:0000256" key="9">
    <source>
        <dbReference type="ARBA" id="ARBA00042702"/>
    </source>
</evidence>
<evidence type="ECO:0000256" key="12">
    <source>
        <dbReference type="ARBA" id="ARBA00046112"/>
    </source>
</evidence>
<dbReference type="EC" id="2.3.1.254" evidence="5"/>
<dbReference type="STRING" id="10228.B3SAG1"/>
<evidence type="ECO:0000256" key="15">
    <source>
        <dbReference type="ARBA" id="ARBA00048177"/>
    </source>
</evidence>
<dbReference type="Proteomes" id="UP000009022">
    <property type="component" value="Unassembled WGS sequence"/>
</dbReference>
<dbReference type="GeneID" id="6758417"/>
<evidence type="ECO:0000313" key="19">
    <source>
        <dbReference type="Proteomes" id="UP000009022"/>
    </source>
</evidence>
<dbReference type="AlphaFoldDB" id="B3SAG1"/>
<dbReference type="SUPFAM" id="SSF55729">
    <property type="entry name" value="Acyl-CoA N-acyltransferases (Nat)"/>
    <property type="match status" value="1"/>
</dbReference>
<evidence type="ECO:0000256" key="13">
    <source>
        <dbReference type="ARBA" id="ARBA00047385"/>
    </source>
</evidence>
<evidence type="ECO:0000256" key="10">
    <source>
        <dbReference type="ARBA" id="ARBA00042723"/>
    </source>
</evidence>
<dbReference type="CDD" id="cd04301">
    <property type="entry name" value="NAT_SF"/>
    <property type="match status" value="1"/>
</dbReference>
<dbReference type="PANTHER" id="PTHR45910:SF1">
    <property type="entry name" value="N-ALPHA-ACETYLTRANSFERASE 20"/>
    <property type="match status" value="1"/>
</dbReference>
<evidence type="ECO:0000256" key="7">
    <source>
        <dbReference type="ARBA" id="ARBA00041220"/>
    </source>
</evidence>
<evidence type="ECO:0000313" key="18">
    <source>
        <dbReference type="EMBL" id="EDV20306.1"/>
    </source>
</evidence>
<evidence type="ECO:0000256" key="5">
    <source>
        <dbReference type="ARBA" id="ARBA00039120"/>
    </source>
</evidence>
<comment type="similarity">
    <text evidence="3">Belongs to the acetyltransferase family. ARD1 subfamily.</text>
</comment>
<comment type="function">
    <text evidence="12">Catalytic subunit of the NatB complex which catalyzes acetylation of the N-terminal methionine residues of peptides beginning with Met-Asp, Met-Glu, Met-Asn and Met-Gln. Proteins with cell cycle functions are overrepresented in the pool of NatB substrates. Required for maintaining the structure and function of actomyosin fibers and for proper cellular migration.</text>
</comment>
<dbReference type="EMBL" id="DS985261">
    <property type="protein sequence ID" value="EDV20306.1"/>
    <property type="molecule type" value="Genomic_DNA"/>
</dbReference>
<comment type="catalytic activity">
    <reaction evidence="16">
        <text>N-terminal L-methionyl-L-glutamyl-[protein] + acetyl-CoA = N-terminal N(alpha)-acetyl-L-methionyl-L-glutamyl-[protein] + CoA + H(+)</text>
        <dbReference type="Rhea" id="RHEA:50488"/>
        <dbReference type="Rhea" id="RHEA-COMP:12696"/>
        <dbReference type="Rhea" id="RHEA-COMP:12697"/>
        <dbReference type="ChEBI" id="CHEBI:15378"/>
        <dbReference type="ChEBI" id="CHEBI:57287"/>
        <dbReference type="ChEBI" id="CHEBI:57288"/>
        <dbReference type="ChEBI" id="CHEBI:133359"/>
        <dbReference type="ChEBI" id="CHEBI:133360"/>
        <dbReference type="EC" id="2.3.1.254"/>
    </reaction>
</comment>
<evidence type="ECO:0000256" key="16">
    <source>
        <dbReference type="ARBA" id="ARBA00048890"/>
    </source>
</evidence>
<dbReference type="CTD" id="6758417"/>
<dbReference type="Gene3D" id="3.40.630.30">
    <property type="match status" value="1"/>
</dbReference>
<name>B3SAG1_TRIAD</name>
<evidence type="ECO:0000256" key="3">
    <source>
        <dbReference type="ARBA" id="ARBA00025786"/>
    </source>
</evidence>
<comment type="subunit">
    <text evidence="4">Component of the N-terminal acetyltransferase B (NatB) complex which is composed of NAA20 and NAA25.</text>
</comment>
<keyword evidence="2" id="KW-0012">Acyltransferase</keyword>
<dbReference type="PROSITE" id="PS51186">
    <property type="entry name" value="GNAT"/>
    <property type="match status" value="1"/>
</dbReference>
<dbReference type="InterPro" id="IPR000182">
    <property type="entry name" value="GNAT_dom"/>
</dbReference>
<dbReference type="FunFam" id="3.40.630.30:FF:000065">
    <property type="entry name" value="N-terminal acetyltransferase complex ARD1 subunit homolog"/>
    <property type="match status" value="1"/>
</dbReference>
<comment type="catalytic activity">
    <reaction evidence="14">
        <text>N-terminal L-methionyl-L-asparaginyl-[protein] + acetyl-CoA = N-terminal N(alpha)-acetyl-L-methionyl-L-asparaginyl-[protein] + CoA + H(+)</text>
        <dbReference type="Rhea" id="RHEA:50484"/>
        <dbReference type="Rhea" id="RHEA-COMP:12694"/>
        <dbReference type="Rhea" id="RHEA-COMP:12695"/>
        <dbReference type="ChEBI" id="CHEBI:15378"/>
        <dbReference type="ChEBI" id="CHEBI:57287"/>
        <dbReference type="ChEBI" id="CHEBI:57288"/>
        <dbReference type="ChEBI" id="CHEBI:133356"/>
        <dbReference type="ChEBI" id="CHEBI:133358"/>
        <dbReference type="EC" id="2.3.1.254"/>
    </reaction>
</comment>
<dbReference type="HOGENOM" id="CLU_013985_7_1_1"/>
<evidence type="ECO:0000256" key="14">
    <source>
        <dbReference type="ARBA" id="ARBA00047402"/>
    </source>
</evidence>
<evidence type="ECO:0000259" key="17">
    <source>
        <dbReference type="PROSITE" id="PS51186"/>
    </source>
</evidence>
<feature type="domain" description="N-acetyltransferase" evidence="17">
    <location>
        <begin position="2"/>
        <end position="154"/>
    </location>
</feature>
<dbReference type="eggNOG" id="KOG3234">
    <property type="taxonomic scope" value="Eukaryota"/>
</dbReference>
<evidence type="ECO:0000256" key="2">
    <source>
        <dbReference type="ARBA" id="ARBA00023315"/>
    </source>
</evidence>
<dbReference type="InParanoid" id="B3SAG1"/>
<proteinExistence type="inferred from homology"/>
<evidence type="ECO:0000256" key="1">
    <source>
        <dbReference type="ARBA" id="ARBA00022679"/>
    </source>
</evidence>
<dbReference type="OrthoDB" id="10264728at2759"/>
<evidence type="ECO:0000256" key="4">
    <source>
        <dbReference type="ARBA" id="ARBA00038748"/>
    </source>
</evidence>
<dbReference type="PANTHER" id="PTHR45910">
    <property type="entry name" value="N-ALPHA-ACETYLTRANSFERASE 20"/>
    <property type="match status" value="1"/>
</dbReference>
<dbReference type="Pfam" id="PF00583">
    <property type="entry name" value="Acetyltransf_1"/>
    <property type="match status" value="1"/>
</dbReference>
<dbReference type="PhylomeDB" id="B3SAG1"/>
<accession>B3SAG1</accession>
<evidence type="ECO:0000256" key="6">
    <source>
        <dbReference type="ARBA" id="ARBA00039529"/>
    </source>
</evidence>
<evidence type="ECO:0000256" key="11">
    <source>
        <dbReference type="ARBA" id="ARBA00042743"/>
    </source>
</evidence>
<dbReference type="GO" id="GO:0031416">
    <property type="term" value="C:NatB complex"/>
    <property type="evidence" value="ECO:0000318"/>
    <property type="project" value="GO_Central"/>
</dbReference>
<dbReference type="GO" id="GO:0032956">
    <property type="term" value="P:regulation of actin cytoskeleton organization"/>
    <property type="evidence" value="ECO:0000318"/>
    <property type="project" value="GO_Central"/>
</dbReference>
<dbReference type="GO" id="GO:0004596">
    <property type="term" value="F:protein-N-terminal amino-acid acetyltransferase activity"/>
    <property type="evidence" value="ECO:0000318"/>
    <property type="project" value="GO_Central"/>
</dbReference>
<comment type="catalytic activity">
    <reaction evidence="13">
        <text>N-terminal L-methionyl-L-aspartyl-[protein] + acetyl-CoA = N-terminal N(alpha)-acetyl-L-methionyl-L-aspartyl-[protein] + CoA + H(+)</text>
        <dbReference type="Rhea" id="RHEA:50480"/>
        <dbReference type="Rhea" id="RHEA-COMP:12692"/>
        <dbReference type="Rhea" id="RHEA-COMP:12693"/>
        <dbReference type="ChEBI" id="CHEBI:15378"/>
        <dbReference type="ChEBI" id="CHEBI:57287"/>
        <dbReference type="ChEBI" id="CHEBI:57288"/>
        <dbReference type="ChEBI" id="CHEBI:133045"/>
        <dbReference type="ChEBI" id="CHEBI:133063"/>
        <dbReference type="EC" id="2.3.1.254"/>
    </reaction>
</comment>
<sequence>MASLRPFTCNDLFKFNSVNLDSLTETYSISFYLQYLARWPEYFLAVESCTGEIMGYIMGKSEGSVEAKEWHGHVTALSVRPESRRIGIAALLMDELEKISDKQKCFFVDLFVRVSNVTAVNMYLSLGYIVYRTVLEYYIGDDNENAYDMRKACSRDKEKKSMIPQKEPVWPDAVLP</sequence>
<gene>
    <name evidence="18" type="ORF">TRIADDRAFT_32129</name>
</gene>
<dbReference type="InterPro" id="IPR051646">
    <property type="entry name" value="NatB_acetyltransferase_subunit"/>
</dbReference>
<evidence type="ECO:0000256" key="8">
    <source>
        <dbReference type="ARBA" id="ARBA00042295"/>
    </source>
</evidence>
<comment type="catalytic activity">
    <reaction evidence="15">
        <text>N-terminal L-methionyl-L-glutaminyl-[protein] + acetyl-CoA = N-terminal N(alpha)-acetyl-L-methionyl-L-glutaminyl-[protein] + CoA + H(+)</text>
        <dbReference type="Rhea" id="RHEA:50492"/>
        <dbReference type="Rhea" id="RHEA-COMP:12698"/>
        <dbReference type="Rhea" id="RHEA-COMP:12699"/>
        <dbReference type="ChEBI" id="CHEBI:15378"/>
        <dbReference type="ChEBI" id="CHEBI:57287"/>
        <dbReference type="ChEBI" id="CHEBI:57288"/>
        <dbReference type="ChEBI" id="CHEBI:133361"/>
        <dbReference type="ChEBI" id="CHEBI:133362"/>
        <dbReference type="EC" id="2.3.1.254"/>
    </reaction>
</comment>
<organism evidence="18 19">
    <name type="scientific">Trichoplax adhaerens</name>
    <name type="common">Trichoplax reptans</name>
    <dbReference type="NCBI Taxonomy" id="10228"/>
    <lineage>
        <taxon>Eukaryota</taxon>
        <taxon>Metazoa</taxon>
        <taxon>Placozoa</taxon>
        <taxon>Uniplacotomia</taxon>
        <taxon>Trichoplacea</taxon>
        <taxon>Trichoplacidae</taxon>
        <taxon>Trichoplax</taxon>
    </lineage>
</organism>
<keyword evidence="1" id="KW-0808">Transferase</keyword>